<protein>
    <submittedName>
        <fullName evidence="5">MinD superfamily P-loop ATPase</fullName>
    </submittedName>
</protein>
<organism evidence="5 6">
    <name type="scientific">Oligosphaera ethanolica</name>
    <dbReference type="NCBI Taxonomy" id="760260"/>
    <lineage>
        <taxon>Bacteria</taxon>
        <taxon>Pseudomonadati</taxon>
        <taxon>Lentisphaerota</taxon>
        <taxon>Oligosphaeria</taxon>
        <taxon>Oligosphaerales</taxon>
        <taxon>Oligosphaeraceae</taxon>
        <taxon>Oligosphaera</taxon>
    </lineage>
</organism>
<feature type="domain" description="4Fe-4S ferredoxin-type" evidence="4">
    <location>
        <begin position="59"/>
        <end position="85"/>
    </location>
</feature>
<dbReference type="Proteomes" id="UP001238163">
    <property type="component" value="Unassembled WGS sequence"/>
</dbReference>
<dbReference type="CDD" id="cd03110">
    <property type="entry name" value="SIMIBI_bact_arch"/>
    <property type="match status" value="1"/>
</dbReference>
<dbReference type="PROSITE" id="PS00198">
    <property type="entry name" value="4FE4S_FER_1"/>
    <property type="match status" value="1"/>
</dbReference>
<dbReference type="SUPFAM" id="SSF52540">
    <property type="entry name" value="P-loop containing nucleoside triphosphate hydrolases"/>
    <property type="match status" value="1"/>
</dbReference>
<dbReference type="InterPro" id="IPR002586">
    <property type="entry name" value="CobQ/CobB/MinD/ParA_Nub-bd_dom"/>
</dbReference>
<dbReference type="PANTHER" id="PTHR43534:SF1">
    <property type="entry name" value="4FE-4S CLUSTER CONTAINING PARA FAMILY ATPASE PROTEIN"/>
    <property type="match status" value="1"/>
</dbReference>
<dbReference type="Gene3D" id="3.30.70.20">
    <property type="match status" value="1"/>
</dbReference>
<evidence type="ECO:0000256" key="3">
    <source>
        <dbReference type="ARBA" id="ARBA00023014"/>
    </source>
</evidence>
<dbReference type="PROSITE" id="PS51379">
    <property type="entry name" value="4FE4S_FER_2"/>
    <property type="match status" value="2"/>
</dbReference>
<dbReference type="RefSeq" id="WP_307264342.1">
    <property type="nucleotide sequence ID" value="NZ_JAUSVL010000001.1"/>
</dbReference>
<evidence type="ECO:0000259" key="4">
    <source>
        <dbReference type="PROSITE" id="PS51379"/>
    </source>
</evidence>
<reference evidence="5" key="1">
    <citation type="submission" date="2023-07" db="EMBL/GenBank/DDBJ databases">
        <title>Genomic Encyclopedia of Type Strains, Phase IV (KMG-IV): sequencing the most valuable type-strain genomes for metagenomic binning, comparative biology and taxonomic classification.</title>
        <authorList>
            <person name="Goeker M."/>
        </authorList>
    </citation>
    <scope>NUCLEOTIDE SEQUENCE</scope>
    <source>
        <strain evidence="5">DSM 24202</strain>
    </source>
</reference>
<dbReference type="PANTHER" id="PTHR43534">
    <property type="entry name" value="MIND SUPERFAMILY P-LOOP ATPASE CONTAINING AN INSERTED FERREDOXIN DOMAIN"/>
    <property type="match status" value="1"/>
</dbReference>
<gene>
    <name evidence="5" type="ORF">J3R75_003594</name>
</gene>
<dbReference type="InterPro" id="IPR017900">
    <property type="entry name" value="4Fe4S_Fe_S_CS"/>
</dbReference>
<proteinExistence type="predicted"/>
<dbReference type="SUPFAM" id="SSF54862">
    <property type="entry name" value="4Fe-4S ferredoxins"/>
    <property type="match status" value="1"/>
</dbReference>
<name>A0AAE3VIS0_9BACT</name>
<accession>A0AAE3VIS0</accession>
<feature type="domain" description="4Fe-4S ferredoxin-type" evidence="4">
    <location>
        <begin position="88"/>
        <end position="117"/>
    </location>
</feature>
<dbReference type="Pfam" id="PF01656">
    <property type="entry name" value="CbiA"/>
    <property type="match status" value="1"/>
</dbReference>
<dbReference type="EMBL" id="JAUSVL010000001">
    <property type="protein sequence ID" value="MDQ0291487.1"/>
    <property type="molecule type" value="Genomic_DNA"/>
</dbReference>
<keyword evidence="2" id="KW-0408">Iron</keyword>
<evidence type="ECO:0000256" key="1">
    <source>
        <dbReference type="ARBA" id="ARBA00022723"/>
    </source>
</evidence>
<comment type="caution">
    <text evidence="5">The sequence shown here is derived from an EMBL/GenBank/DDBJ whole genome shotgun (WGS) entry which is preliminary data.</text>
</comment>
<dbReference type="GO" id="GO:0046872">
    <property type="term" value="F:metal ion binding"/>
    <property type="evidence" value="ECO:0007669"/>
    <property type="project" value="UniProtKB-KW"/>
</dbReference>
<dbReference type="GO" id="GO:0051536">
    <property type="term" value="F:iron-sulfur cluster binding"/>
    <property type="evidence" value="ECO:0007669"/>
    <property type="project" value="UniProtKB-KW"/>
</dbReference>
<evidence type="ECO:0000313" key="5">
    <source>
        <dbReference type="EMBL" id="MDQ0291487.1"/>
    </source>
</evidence>
<keyword evidence="1" id="KW-0479">Metal-binding</keyword>
<sequence length="289" mass="30987">MKELLIISGKGGAGKTSLTAALASLASPCVLADCDVDAADLHLLLKPEIQQSVPFYSGVMPEIIYDRCVDCYRCYSLCRYGAISILTTHPRFIAGACEGCGVCADQCPEEAIVMRDRHCGEWYVSSTPCGTMVHAKLLPGAENSGKLVSAVRQAAKAVAEAEGRSLLLSDGPPGIGCPVISAMTGVDAALIVTEPSVSGMHDMKRIAELARNFEVDFQVVINKADINPEKSDEIAAFCQRNGIGIAGTIPYDPLFTTALRQGRTIMDYPESVPAQAIKRIWQHIQDKIQ</sequence>
<dbReference type="AlphaFoldDB" id="A0AAE3VIS0"/>
<dbReference type="InterPro" id="IPR027417">
    <property type="entry name" value="P-loop_NTPase"/>
</dbReference>
<dbReference type="Gene3D" id="3.40.50.300">
    <property type="entry name" value="P-loop containing nucleotide triphosphate hydrolases"/>
    <property type="match status" value="1"/>
</dbReference>
<dbReference type="Pfam" id="PF00037">
    <property type="entry name" value="Fer4"/>
    <property type="match status" value="2"/>
</dbReference>
<evidence type="ECO:0000313" key="6">
    <source>
        <dbReference type="Proteomes" id="UP001238163"/>
    </source>
</evidence>
<keyword evidence="6" id="KW-1185">Reference proteome</keyword>
<dbReference type="InterPro" id="IPR017896">
    <property type="entry name" value="4Fe4S_Fe-S-bd"/>
</dbReference>
<keyword evidence="3" id="KW-0411">Iron-sulfur</keyword>
<evidence type="ECO:0000256" key="2">
    <source>
        <dbReference type="ARBA" id="ARBA00023004"/>
    </source>
</evidence>